<accession>A0AAV8V0R3</accession>
<comment type="caution">
    <text evidence="1">The sequence shown here is derived from an EMBL/GenBank/DDBJ whole genome shotgun (WGS) entry which is preliminary data.</text>
</comment>
<name>A0AAV8V0R3_9RHOD</name>
<dbReference type="AlphaFoldDB" id="A0AAV8V0R3"/>
<sequence length="154" mass="17684">MAEVCNLTVAESMWLEQQVEKEMMKNFAEEADKQVEDAEVAQELTAEELAAFEKFVAEQEKNFRTIRNFRTFESYSTVSTIPYTLDHRRLKEQQLIILPQRASCFADQRRPPDPGLGVHKILLRGSPSEAKLLEARQHVGPDASRSAALHWLRL</sequence>
<evidence type="ECO:0000313" key="2">
    <source>
        <dbReference type="Proteomes" id="UP001157974"/>
    </source>
</evidence>
<proteinExistence type="predicted"/>
<dbReference type="Proteomes" id="UP001157974">
    <property type="component" value="Unassembled WGS sequence"/>
</dbReference>
<gene>
    <name evidence="1" type="ORF">NDN08_005172</name>
</gene>
<dbReference type="EMBL" id="JAMWBK010000001">
    <property type="protein sequence ID" value="KAJ8908463.1"/>
    <property type="molecule type" value="Genomic_DNA"/>
</dbReference>
<reference evidence="1 2" key="1">
    <citation type="journal article" date="2023" name="Nat. Commun.">
        <title>Origin of minicircular mitochondrial genomes in red algae.</title>
        <authorList>
            <person name="Lee Y."/>
            <person name="Cho C.H."/>
            <person name="Lee Y.M."/>
            <person name="Park S.I."/>
            <person name="Yang J.H."/>
            <person name="West J.A."/>
            <person name="Bhattacharya D."/>
            <person name="Yoon H.S."/>
        </authorList>
    </citation>
    <scope>NUCLEOTIDE SEQUENCE [LARGE SCALE GENOMIC DNA]</scope>
    <source>
        <strain evidence="1 2">CCMP1338</strain>
        <tissue evidence="1">Whole cell</tissue>
    </source>
</reference>
<keyword evidence="2" id="KW-1185">Reference proteome</keyword>
<organism evidence="1 2">
    <name type="scientific">Rhodosorus marinus</name>
    <dbReference type="NCBI Taxonomy" id="101924"/>
    <lineage>
        <taxon>Eukaryota</taxon>
        <taxon>Rhodophyta</taxon>
        <taxon>Stylonematophyceae</taxon>
        <taxon>Stylonematales</taxon>
        <taxon>Stylonemataceae</taxon>
        <taxon>Rhodosorus</taxon>
    </lineage>
</organism>
<protein>
    <submittedName>
        <fullName evidence="1">Uncharacterized protein</fullName>
    </submittedName>
</protein>
<evidence type="ECO:0000313" key="1">
    <source>
        <dbReference type="EMBL" id="KAJ8908463.1"/>
    </source>
</evidence>